<dbReference type="UniPathway" id="UPA00326"/>
<evidence type="ECO:0000313" key="11">
    <source>
        <dbReference type="Proteomes" id="UP000254834"/>
    </source>
</evidence>
<dbReference type="Proteomes" id="UP000254834">
    <property type="component" value="Chromosome"/>
</dbReference>
<dbReference type="Gene3D" id="3.20.70.20">
    <property type="match status" value="1"/>
</dbReference>
<name>A0A345ZBF9_9BACT</name>
<dbReference type="PANTHER" id="PTHR11573">
    <property type="entry name" value="RIBONUCLEOSIDE-DIPHOSPHATE REDUCTASE LARGE CHAIN"/>
    <property type="match status" value="1"/>
</dbReference>
<dbReference type="FunFam" id="3.20.70.20:FF:000009">
    <property type="entry name" value="Ribonucleoside-diphosphate reductase"/>
    <property type="match status" value="1"/>
</dbReference>
<comment type="catalytic activity">
    <reaction evidence="7 8">
        <text>a 2'-deoxyribonucleoside 5'-diphosphate + [thioredoxin]-disulfide + H2O = a ribonucleoside 5'-diphosphate + [thioredoxin]-dithiol</text>
        <dbReference type="Rhea" id="RHEA:23252"/>
        <dbReference type="Rhea" id="RHEA-COMP:10698"/>
        <dbReference type="Rhea" id="RHEA-COMP:10700"/>
        <dbReference type="ChEBI" id="CHEBI:15377"/>
        <dbReference type="ChEBI" id="CHEBI:29950"/>
        <dbReference type="ChEBI" id="CHEBI:50058"/>
        <dbReference type="ChEBI" id="CHEBI:57930"/>
        <dbReference type="ChEBI" id="CHEBI:73316"/>
        <dbReference type="EC" id="1.17.4.1"/>
    </reaction>
</comment>
<evidence type="ECO:0000256" key="3">
    <source>
        <dbReference type="ARBA" id="ARBA00022840"/>
    </source>
</evidence>
<dbReference type="SUPFAM" id="SSF48168">
    <property type="entry name" value="R1 subunit of ribonucleotide reductase, N-terminal domain"/>
    <property type="match status" value="1"/>
</dbReference>
<dbReference type="Pfam" id="PF02867">
    <property type="entry name" value="Ribonuc_red_lgC"/>
    <property type="match status" value="1"/>
</dbReference>
<proteinExistence type="inferred from homology"/>
<evidence type="ECO:0000256" key="6">
    <source>
        <dbReference type="ARBA" id="ARBA00024942"/>
    </source>
</evidence>
<dbReference type="GO" id="GO:0009263">
    <property type="term" value="P:deoxyribonucleotide biosynthetic process"/>
    <property type="evidence" value="ECO:0007669"/>
    <property type="project" value="UniProtKB-KW"/>
</dbReference>
<dbReference type="Pfam" id="PF00317">
    <property type="entry name" value="Ribonuc_red_lgN"/>
    <property type="match status" value="1"/>
</dbReference>
<dbReference type="OrthoDB" id="9762933at2"/>
<dbReference type="PROSITE" id="PS00089">
    <property type="entry name" value="RIBORED_LARGE"/>
    <property type="match status" value="1"/>
</dbReference>
<dbReference type="GO" id="GO:0005524">
    <property type="term" value="F:ATP binding"/>
    <property type="evidence" value="ECO:0007669"/>
    <property type="project" value="UniProtKB-KW"/>
</dbReference>
<dbReference type="SUPFAM" id="SSF51998">
    <property type="entry name" value="PFL-like glycyl radical enzymes"/>
    <property type="match status" value="1"/>
</dbReference>
<protein>
    <recommendedName>
        <fullName evidence="8">Ribonucleoside-diphosphate reductase</fullName>
        <ecNumber evidence="8">1.17.4.1</ecNumber>
    </recommendedName>
</protein>
<keyword evidence="2" id="KW-0547">Nucleotide-binding</keyword>
<dbReference type="PRINTS" id="PR01183">
    <property type="entry name" value="RIBORDTASEM1"/>
</dbReference>
<comment type="similarity">
    <text evidence="1 8">Belongs to the ribonucleoside diphosphate reductase large chain family.</text>
</comment>
<dbReference type="PANTHER" id="PTHR11573:SF6">
    <property type="entry name" value="RIBONUCLEOSIDE-DIPHOSPHATE REDUCTASE LARGE SUBUNIT"/>
    <property type="match status" value="1"/>
</dbReference>
<dbReference type="InterPro" id="IPR039718">
    <property type="entry name" value="Rrm1"/>
</dbReference>
<dbReference type="NCBIfam" id="NF005544">
    <property type="entry name" value="PRK07207.1"/>
    <property type="match status" value="1"/>
</dbReference>
<sequence length="836" mass="94890">MVNQNTKLFDKNFYVTLKDMTTVSFSSSDIKKLVARAALGYELQVDIDKIVATARQSMFDFMSMKDFNNVIVLATVPFSELDQAYSFVAARLLNHAILYEVTGQSYDEATYQSVYQSAFMQGIHRGIDVGLFDAALLSYDLAYLAQALQTDRDDLFGYLGLKTIYAGYLQKFDDVRFELPQAFWMRIAMGLAMNEQDKNKKAVEFYDLLSKMLFVSSTPTLLHAGQNKAQLSSCYITFVDDDLHHIFKCIGDNAQMSKWSGGVANDWTALRGTGAMVTSINTCSQGVIPFLNVANSTTAAINRSGSRRGAVCAYLESWHYDFEDFLDLRRNTGDERRRTHDMNTAAWIPDLFMKRIEEDAQWTLFSPEETPDLHEIYGKKFEEQYVMYEQMAEEGKIKLFKKMPAKQLWRKLLTRLFETGHPWPTFKDACNVRSPQDHVGVIHSSNLCTEITLNTSREETAVCNIGSLNLAKFIKNGEINEVALADAVKIAMRMLDNVIDINFYPTIEGQVANQRHRPVGLGVMGLQDALFQLRVPFDSQEAMDYSDQLIEMVSYYAILASSQLAQERGQYASFKGSKWDRNIFPIDTIALLSKERGMQIPLLGKETKDWSVVRQAVQKYGMRNSNTMAIAPTATISNISGSFPCIEPIYKNLYAKANSSGEFAVLNSYLVDDLKKLNLWNEQMRDRIKYYDGSIQQIEEIPADIRSLYKTAFEIDPEWMVKMTAARGKWIDQSQSHNVFMQGVSGKKLHDVYMAGWKLGLKTFYYLRTLAVSQVEKSTLDAQKYGFTQMREYKDSTTAPVVSASQDNAPTDENQEIEEVAKKSCRLIDPSCDSCQ</sequence>
<dbReference type="InterPro" id="IPR008926">
    <property type="entry name" value="RNR_R1-su_N"/>
</dbReference>
<evidence type="ECO:0000256" key="4">
    <source>
        <dbReference type="ARBA" id="ARBA00023002"/>
    </source>
</evidence>
<dbReference type="InterPro" id="IPR000788">
    <property type="entry name" value="RNR_lg_C"/>
</dbReference>
<dbReference type="InterPro" id="IPR013509">
    <property type="entry name" value="RNR_lsu_N"/>
</dbReference>
<evidence type="ECO:0000256" key="2">
    <source>
        <dbReference type="ARBA" id="ARBA00022741"/>
    </source>
</evidence>
<keyword evidence="11" id="KW-1185">Reference proteome</keyword>
<dbReference type="InterPro" id="IPR013346">
    <property type="entry name" value="NrdE_NrdA_C"/>
</dbReference>
<evidence type="ECO:0000256" key="1">
    <source>
        <dbReference type="ARBA" id="ARBA00010406"/>
    </source>
</evidence>
<reference evidence="10 11" key="1">
    <citation type="submission" date="2017-12" db="EMBL/GenBank/DDBJ databases">
        <title>Chromulinavorax destructans is a abundant pathogen of dominant heterotrophic picoflagllates.</title>
        <authorList>
            <person name="Deeg C.M."/>
            <person name="Zimmer M."/>
            <person name="Suttle C.A."/>
        </authorList>
    </citation>
    <scope>NUCLEOTIDE SEQUENCE [LARGE SCALE GENOMIC DNA]</scope>
    <source>
        <strain evidence="10 11">SeV1</strain>
    </source>
</reference>
<dbReference type="GO" id="GO:0005971">
    <property type="term" value="C:ribonucleoside-diphosphate reductase complex"/>
    <property type="evidence" value="ECO:0007669"/>
    <property type="project" value="TreeGrafter"/>
</dbReference>
<keyword evidence="4 8" id="KW-0560">Oxidoreductase</keyword>
<feature type="domain" description="Ribonucleotide reductase large subunit" evidence="9">
    <location>
        <begin position="610"/>
        <end position="632"/>
    </location>
</feature>
<evidence type="ECO:0000256" key="7">
    <source>
        <dbReference type="ARBA" id="ARBA00047754"/>
    </source>
</evidence>
<evidence type="ECO:0000256" key="5">
    <source>
        <dbReference type="ARBA" id="ARBA00023116"/>
    </source>
</evidence>
<dbReference type="CDD" id="cd01679">
    <property type="entry name" value="RNR_I"/>
    <property type="match status" value="1"/>
</dbReference>
<dbReference type="EC" id="1.17.4.1" evidence="8"/>
<gene>
    <name evidence="10" type="ORF">C0J27_02615</name>
</gene>
<dbReference type="NCBIfam" id="TIGR02506">
    <property type="entry name" value="NrdE_NrdA"/>
    <property type="match status" value="1"/>
</dbReference>
<evidence type="ECO:0000313" key="10">
    <source>
        <dbReference type="EMBL" id="AXK60626.1"/>
    </source>
</evidence>
<organism evidence="10 11">
    <name type="scientific">Candidatus Chromulinivorax destructor</name>
    <dbReference type="NCBI Taxonomy" id="2066483"/>
    <lineage>
        <taxon>Bacteria</taxon>
        <taxon>Candidatus Babelota</taxon>
        <taxon>Candidatus Babeliae</taxon>
        <taxon>Candidatus Babeliales</taxon>
        <taxon>Candidatus Chromulinivoraceae</taxon>
        <taxon>Candidatus Chromulinivorax</taxon>
    </lineage>
</organism>
<comment type="function">
    <text evidence="6 8">Provides the precursors necessary for DNA synthesis. Catalyzes the biosynthesis of deoxyribonucleotides from the corresponding ribonucleotides.</text>
</comment>
<keyword evidence="5 8" id="KW-0215">Deoxyribonucleotide synthesis</keyword>
<dbReference type="KEGG" id="cdes:C0J27_02615"/>
<dbReference type="AlphaFoldDB" id="A0A345ZBF9"/>
<dbReference type="EMBL" id="CP025544">
    <property type="protein sequence ID" value="AXK60626.1"/>
    <property type="molecule type" value="Genomic_DNA"/>
</dbReference>
<evidence type="ECO:0000259" key="9">
    <source>
        <dbReference type="PROSITE" id="PS00089"/>
    </source>
</evidence>
<evidence type="ECO:0000256" key="8">
    <source>
        <dbReference type="RuleBase" id="RU003410"/>
    </source>
</evidence>
<dbReference type="GO" id="GO:0004748">
    <property type="term" value="F:ribonucleoside-diphosphate reductase activity, thioredoxin disulfide as acceptor"/>
    <property type="evidence" value="ECO:0007669"/>
    <property type="project" value="UniProtKB-EC"/>
</dbReference>
<keyword evidence="3" id="KW-0067">ATP-binding</keyword>
<accession>A0A345ZBF9</accession>
<dbReference type="RefSeq" id="WP_115585641.1">
    <property type="nucleotide sequence ID" value="NZ_CP025544.1"/>
</dbReference>